<dbReference type="EMBL" id="LKEA01000008">
    <property type="protein sequence ID" value="ROW07371.1"/>
    <property type="molecule type" value="Genomic_DNA"/>
</dbReference>
<gene>
    <name evidence="2" type="ORF">VMCG_03784</name>
</gene>
<name>A0A423WV13_9PEZI</name>
<feature type="signal peptide" evidence="1">
    <location>
        <begin position="1"/>
        <end position="19"/>
    </location>
</feature>
<evidence type="ECO:0000256" key="1">
    <source>
        <dbReference type="SAM" id="SignalP"/>
    </source>
</evidence>
<evidence type="ECO:0000313" key="2">
    <source>
        <dbReference type="EMBL" id="ROW07371.1"/>
    </source>
</evidence>
<proteinExistence type="predicted"/>
<accession>A0A423WV13</accession>
<organism evidence="2 3">
    <name type="scientific">Cytospora schulzeri</name>
    <dbReference type="NCBI Taxonomy" id="448051"/>
    <lineage>
        <taxon>Eukaryota</taxon>
        <taxon>Fungi</taxon>
        <taxon>Dikarya</taxon>
        <taxon>Ascomycota</taxon>
        <taxon>Pezizomycotina</taxon>
        <taxon>Sordariomycetes</taxon>
        <taxon>Sordariomycetidae</taxon>
        <taxon>Diaporthales</taxon>
        <taxon>Cytosporaceae</taxon>
        <taxon>Cytospora</taxon>
    </lineage>
</organism>
<keyword evidence="1" id="KW-0732">Signal</keyword>
<dbReference type="AlphaFoldDB" id="A0A423WV13"/>
<reference evidence="2 3" key="1">
    <citation type="submission" date="2015-09" db="EMBL/GenBank/DDBJ databases">
        <title>Host preference determinants of Valsa canker pathogens revealed by comparative genomics.</title>
        <authorList>
            <person name="Yin Z."/>
            <person name="Huang L."/>
        </authorList>
    </citation>
    <scope>NUCLEOTIDE SEQUENCE [LARGE SCALE GENOMIC DNA]</scope>
    <source>
        <strain evidence="2 3">03-1</strain>
    </source>
</reference>
<dbReference type="Proteomes" id="UP000283895">
    <property type="component" value="Unassembled WGS sequence"/>
</dbReference>
<sequence length="183" mass="18697">MKLIIRLLAAALATGAVNCQTTPSATSLVGLMTTLSPSEATALVSSSQSDCPTVTLTSNICHTCATPNCVQIKPITKSCGCPSAVPTVFADYPCESGCGDIGCAADYVFFTANCTVPTSSMSPDSPTNTTLVASAALWTGMGLNGTNTTTSRTTITGTSTSLVSAAPSIAAARRMRPFWAVWL</sequence>
<feature type="chain" id="PRO_5019120492" description="Extracellular membrane protein CFEM domain-containing protein" evidence="1">
    <location>
        <begin position="20"/>
        <end position="183"/>
    </location>
</feature>
<evidence type="ECO:0008006" key="4">
    <source>
        <dbReference type="Google" id="ProtNLM"/>
    </source>
</evidence>
<keyword evidence="3" id="KW-1185">Reference proteome</keyword>
<evidence type="ECO:0000313" key="3">
    <source>
        <dbReference type="Proteomes" id="UP000283895"/>
    </source>
</evidence>
<protein>
    <recommendedName>
        <fullName evidence="4">Extracellular membrane protein CFEM domain-containing protein</fullName>
    </recommendedName>
</protein>
<dbReference type="OrthoDB" id="4578803at2759"/>
<comment type="caution">
    <text evidence="2">The sequence shown here is derived from an EMBL/GenBank/DDBJ whole genome shotgun (WGS) entry which is preliminary data.</text>
</comment>